<proteinExistence type="predicted"/>
<feature type="signal peptide" evidence="2">
    <location>
        <begin position="1"/>
        <end position="19"/>
    </location>
</feature>
<reference evidence="3" key="1">
    <citation type="submission" date="2020-10" db="EMBL/GenBank/DDBJ databases">
        <authorList>
            <person name="Gilroy R."/>
        </authorList>
    </citation>
    <scope>NUCLEOTIDE SEQUENCE</scope>
    <source>
        <strain evidence="3">CHK136-897</strain>
    </source>
</reference>
<dbReference type="Proteomes" id="UP000824142">
    <property type="component" value="Unassembled WGS sequence"/>
</dbReference>
<feature type="region of interest" description="Disordered" evidence="1">
    <location>
        <begin position="70"/>
        <end position="105"/>
    </location>
</feature>
<protein>
    <submittedName>
        <fullName evidence="3">Uncharacterized protein</fullName>
    </submittedName>
</protein>
<accession>A0A9D1MS04</accession>
<dbReference type="EMBL" id="DVNO01000014">
    <property type="protein sequence ID" value="HIU65387.1"/>
    <property type="molecule type" value="Genomic_DNA"/>
</dbReference>
<evidence type="ECO:0000256" key="2">
    <source>
        <dbReference type="SAM" id="SignalP"/>
    </source>
</evidence>
<evidence type="ECO:0000256" key="1">
    <source>
        <dbReference type="SAM" id="MobiDB-lite"/>
    </source>
</evidence>
<evidence type="ECO:0000313" key="4">
    <source>
        <dbReference type="Proteomes" id="UP000824142"/>
    </source>
</evidence>
<sequence length="298" mass="32875">MKRLVSFIAICSCVFPAFAATEAAQSRRSMTTQMVMAAPRATASTKQISAMANNAAASMNTMSSVRVPVGLDDSDVSVSDDSGNDSNEDNNQTPDDNEDKNKEYERQRSACLNNNVGLGNTFVWASRYSNVNNYSSMVEDVNNPENNTCFVLVEVKSSDPNIKVSDIPTKYFPMGQNITCGSWAQEETLRKRILDSKKTARTWATVGGTALGIGVGVGAMELFGNKLIGGAVEGQYRKDITEDERLLMQLRALKNDKPSEYDKIRTALEVLENECDNWQGDNKPAECDSYNYKYLLED</sequence>
<name>A0A9D1MS04_9PROT</name>
<gene>
    <name evidence="3" type="ORF">IAC63_01980</name>
</gene>
<reference evidence="3" key="2">
    <citation type="journal article" date="2021" name="PeerJ">
        <title>Extensive microbial diversity within the chicken gut microbiome revealed by metagenomics and culture.</title>
        <authorList>
            <person name="Gilroy R."/>
            <person name="Ravi A."/>
            <person name="Getino M."/>
            <person name="Pursley I."/>
            <person name="Horton D.L."/>
            <person name="Alikhan N.F."/>
            <person name="Baker D."/>
            <person name="Gharbi K."/>
            <person name="Hall N."/>
            <person name="Watson M."/>
            <person name="Adriaenssens E.M."/>
            <person name="Foster-Nyarko E."/>
            <person name="Jarju S."/>
            <person name="Secka A."/>
            <person name="Antonio M."/>
            <person name="Oren A."/>
            <person name="Chaudhuri R.R."/>
            <person name="La Ragione R."/>
            <person name="Hildebrand F."/>
            <person name="Pallen M.J."/>
        </authorList>
    </citation>
    <scope>NUCLEOTIDE SEQUENCE</scope>
    <source>
        <strain evidence="3">CHK136-897</strain>
    </source>
</reference>
<comment type="caution">
    <text evidence="3">The sequence shown here is derived from an EMBL/GenBank/DDBJ whole genome shotgun (WGS) entry which is preliminary data.</text>
</comment>
<organism evidence="3 4">
    <name type="scientific">Candidatus Enterousia avicola</name>
    <dbReference type="NCBI Taxonomy" id="2840787"/>
    <lineage>
        <taxon>Bacteria</taxon>
        <taxon>Pseudomonadati</taxon>
        <taxon>Pseudomonadota</taxon>
        <taxon>Alphaproteobacteria</taxon>
        <taxon>Candidatus Enterousia</taxon>
    </lineage>
</organism>
<evidence type="ECO:0000313" key="3">
    <source>
        <dbReference type="EMBL" id="HIU65387.1"/>
    </source>
</evidence>
<keyword evidence="2" id="KW-0732">Signal</keyword>
<dbReference type="AlphaFoldDB" id="A0A9D1MS04"/>
<feature type="chain" id="PRO_5039124826" evidence="2">
    <location>
        <begin position="20"/>
        <end position="298"/>
    </location>
</feature>